<accession>A0ABP0DTG9</accession>
<name>A0ABP0DTG9_9PEZI</name>
<protein>
    <submittedName>
        <fullName evidence="2">Uncharacterized protein</fullName>
    </submittedName>
</protein>
<dbReference type="EMBL" id="CAWUOM010000091">
    <property type="protein sequence ID" value="CAK7271608.1"/>
    <property type="molecule type" value="Genomic_DNA"/>
</dbReference>
<organism evidence="2 3">
    <name type="scientific">Sporothrix epigloea</name>
    <dbReference type="NCBI Taxonomy" id="1892477"/>
    <lineage>
        <taxon>Eukaryota</taxon>
        <taxon>Fungi</taxon>
        <taxon>Dikarya</taxon>
        <taxon>Ascomycota</taxon>
        <taxon>Pezizomycotina</taxon>
        <taxon>Sordariomycetes</taxon>
        <taxon>Sordariomycetidae</taxon>
        <taxon>Ophiostomatales</taxon>
        <taxon>Ophiostomataceae</taxon>
        <taxon>Sporothrix</taxon>
    </lineage>
</organism>
<proteinExistence type="predicted"/>
<keyword evidence="3" id="KW-1185">Reference proteome</keyword>
<comment type="caution">
    <text evidence="2">The sequence shown here is derived from an EMBL/GenBank/DDBJ whole genome shotgun (WGS) entry which is preliminary data.</text>
</comment>
<dbReference type="Proteomes" id="UP001642501">
    <property type="component" value="Unassembled WGS sequence"/>
</dbReference>
<gene>
    <name evidence="2" type="ORF">SEPCBS57363_004709</name>
</gene>
<sequence>MSDTTEISSTTTRKAASPYDYPRWIEFSETMSTDVSALSGRDFGSELNTMIMEDKEIDPNLPPDDLTKSTGDLDVTPQLSTSASCDQIEVPCKWLEGKKRIWHTMHTHWTVVADARVF</sequence>
<reference evidence="2 3" key="1">
    <citation type="submission" date="2024-01" db="EMBL/GenBank/DDBJ databases">
        <authorList>
            <person name="Allen C."/>
            <person name="Tagirdzhanova G."/>
        </authorList>
    </citation>
    <scope>NUCLEOTIDE SEQUENCE [LARGE SCALE GENOMIC DNA]</scope>
    <source>
        <strain evidence="2 3">CBS 573.63</strain>
    </source>
</reference>
<evidence type="ECO:0000256" key="1">
    <source>
        <dbReference type="SAM" id="MobiDB-lite"/>
    </source>
</evidence>
<evidence type="ECO:0000313" key="3">
    <source>
        <dbReference type="Proteomes" id="UP001642501"/>
    </source>
</evidence>
<evidence type="ECO:0000313" key="2">
    <source>
        <dbReference type="EMBL" id="CAK7271608.1"/>
    </source>
</evidence>
<feature type="region of interest" description="Disordered" evidence="1">
    <location>
        <begin position="54"/>
        <end position="75"/>
    </location>
</feature>